<evidence type="ECO:0000313" key="1">
    <source>
        <dbReference type="EMBL" id="KAH8019875.1"/>
    </source>
</evidence>
<sequence>MTIADGLAGCAHGGAAKVCAPRFFAAGSIQSSVRCEDTVAVMQPAVSILVRRVARAIVNAGTSYKWVHFPRTAEEKAAVKEELLRFGPLPGVIGFFDGSFVASRSEQKAPF</sequence>
<keyword evidence="2" id="KW-1185">Reference proteome</keyword>
<comment type="caution">
    <text evidence="1">The sequence shown here is derived from an EMBL/GenBank/DDBJ whole genome shotgun (WGS) entry which is preliminary data.</text>
</comment>
<dbReference type="Proteomes" id="UP000821866">
    <property type="component" value="Chromosome 8"/>
</dbReference>
<reference evidence="1" key="2">
    <citation type="submission" date="2021-09" db="EMBL/GenBank/DDBJ databases">
        <authorList>
            <person name="Jia N."/>
            <person name="Wang J."/>
            <person name="Shi W."/>
            <person name="Du L."/>
            <person name="Sun Y."/>
            <person name="Zhan W."/>
            <person name="Jiang J."/>
            <person name="Wang Q."/>
            <person name="Zhang B."/>
            <person name="Ji P."/>
            <person name="Sakyi L.B."/>
            <person name="Cui X."/>
            <person name="Yuan T."/>
            <person name="Jiang B."/>
            <person name="Yang W."/>
            <person name="Lam T.T.-Y."/>
            <person name="Chang Q."/>
            <person name="Ding S."/>
            <person name="Wang X."/>
            <person name="Zhu J."/>
            <person name="Ruan X."/>
            <person name="Zhao L."/>
            <person name="Wei J."/>
            <person name="Que T."/>
            <person name="Du C."/>
            <person name="Cheng J."/>
            <person name="Dai P."/>
            <person name="Han X."/>
            <person name="Huang E."/>
            <person name="Gao Y."/>
            <person name="Liu J."/>
            <person name="Shao H."/>
            <person name="Ye R."/>
            <person name="Li L."/>
            <person name="Wei W."/>
            <person name="Wang X."/>
            <person name="Wang C."/>
            <person name="Huo Q."/>
            <person name="Li W."/>
            <person name="Guo W."/>
            <person name="Chen H."/>
            <person name="Chen S."/>
            <person name="Zhou L."/>
            <person name="Zhou L."/>
            <person name="Ni X."/>
            <person name="Tian J."/>
            <person name="Zhou Y."/>
            <person name="Sheng Y."/>
            <person name="Liu T."/>
            <person name="Pan Y."/>
            <person name="Xia L."/>
            <person name="Li J."/>
            <person name="Zhao F."/>
            <person name="Cao W."/>
        </authorList>
    </citation>
    <scope>NUCLEOTIDE SEQUENCE</scope>
    <source>
        <strain evidence="1">Rmic-2018</strain>
        <tissue evidence="1">Larvae</tissue>
    </source>
</reference>
<accession>A0A9J6DD00</accession>
<dbReference type="VEuPathDB" id="VectorBase:LOC119179029"/>
<dbReference type="EMBL" id="JABSTU010000010">
    <property type="protein sequence ID" value="KAH8019875.1"/>
    <property type="molecule type" value="Genomic_DNA"/>
</dbReference>
<reference evidence="1" key="1">
    <citation type="journal article" date="2020" name="Cell">
        <title>Large-Scale Comparative Analyses of Tick Genomes Elucidate Their Genetic Diversity and Vector Capacities.</title>
        <authorList>
            <consortium name="Tick Genome and Microbiome Consortium (TIGMIC)"/>
            <person name="Jia N."/>
            <person name="Wang J."/>
            <person name="Shi W."/>
            <person name="Du L."/>
            <person name="Sun Y."/>
            <person name="Zhan W."/>
            <person name="Jiang J.F."/>
            <person name="Wang Q."/>
            <person name="Zhang B."/>
            <person name="Ji P."/>
            <person name="Bell-Sakyi L."/>
            <person name="Cui X.M."/>
            <person name="Yuan T.T."/>
            <person name="Jiang B.G."/>
            <person name="Yang W.F."/>
            <person name="Lam T.T."/>
            <person name="Chang Q.C."/>
            <person name="Ding S.J."/>
            <person name="Wang X.J."/>
            <person name="Zhu J.G."/>
            <person name="Ruan X.D."/>
            <person name="Zhao L."/>
            <person name="Wei J.T."/>
            <person name="Ye R.Z."/>
            <person name="Que T.C."/>
            <person name="Du C.H."/>
            <person name="Zhou Y.H."/>
            <person name="Cheng J.X."/>
            <person name="Dai P.F."/>
            <person name="Guo W.B."/>
            <person name="Han X.H."/>
            <person name="Huang E.J."/>
            <person name="Li L.F."/>
            <person name="Wei W."/>
            <person name="Gao Y.C."/>
            <person name="Liu J.Z."/>
            <person name="Shao H.Z."/>
            <person name="Wang X."/>
            <person name="Wang C.C."/>
            <person name="Yang T.C."/>
            <person name="Huo Q.B."/>
            <person name="Li W."/>
            <person name="Chen H.Y."/>
            <person name="Chen S.E."/>
            <person name="Zhou L.G."/>
            <person name="Ni X.B."/>
            <person name="Tian J.H."/>
            <person name="Sheng Y."/>
            <person name="Liu T."/>
            <person name="Pan Y.S."/>
            <person name="Xia L.Y."/>
            <person name="Li J."/>
            <person name="Zhao F."/>
            <person name="Cao W.C."/>
        </authorList>
    </citation>
    <scope>NUCLEOTIDE SEQUENCE</scope>
    <source>
        <strain evidence="1">Rmic-2018</strain>
    </source>
</reference>
<protein>
    <recommendedName>
        <fullName evidence="3">Tick transposon</fullName>
    </recommendedName>
</protein>
<proteinExistence type="predicted"/>
<dbReference type="AlphaFoldDB" id="A0A9J6DD00"/>
<organism evidence="1 2">
    <name type="scientific">Rhipicephalus microplus</name>
    <name type="common">Cattle tick</name>
    <name type="synonym">Boophilus microplus</name>
    <dbReference type="NCBI Taxonomy" id="6941"/>
    <lineage>
        <taxon>Eukaryota</taxon>
        <taxon>Metazoa</taxon>
        <taxon>Ecdysozoa</taxon>
        <taxon>Arthropoda</taxon>
        <taxon>Chelicerata</taxon>
        <taxon>Arachnida</taxon>
        <taxon>Acari</taxon>
        <taxon>Parasitiformes</taxon>
        <taxon>Ixodida</taxon>
        <taxon>Ixodoidea</taxon>
        <taxon>Ixodidae</taxon>
        <taxon>Rhipicephalinae</taxon>
        <taxon>Rhipicephalus</taxon>
        <taxon>Boophilus</taxon>
    </lineage>
</organism>
<gene>
    <name evidence="1" type="ORF">HPB51_022976</name>
</gene>
<evidence type="ECO:0000313" key="2">
    <source>
        <dbReference type="Proteomes" id="UP000821866"/>
    </source>
</evidence>
<evidence type="ECO:0008006" key="3">
    <source>
        <dbReference type="Google" id="ProtNLM"/>
    </source>
</evidence>
<name>A0A9J6DD00_RHIMP</name>